<comment type="caution">
    <text evidence="1">The sequence shown here is derived from an EMBL/GenBank/DDBJ whole genome shotgun (WGS) entry which is preliminary data.</text>
</comment>
<accession>A0ACB8ZHM0</accession>
<sequence>MGAGGRSNPRDLDVKEFDTHEGIKRAPTSKPPFSLADIKKAIPPHCFKRSLIRSFSYLIYDLTAVAVFYYLATTYIPQLPHPLPYVAWPVYWFLQGCVFMGIWLIAHECGHHAFSDHVWLEDSIGFLLHSCLLTPYFSWKISHRRHHANTGSLEHDEVYVPKTKSKLGASAFYLDNPIGRTLTLLVKLTLGWYIYLAINAAGRPYEKFASHYDPRSQMFSDNERVLILMSDIGLLSFSFLLYKVAMIQGFAWVFCVYGGALMVMNAFLVTITYLHHTHPSLPHYDDSEWNWMKGALATVDRDYGVLNKVFHNITDTHVLHHLFSYIPHYHAMEATKAIRPVLGEFYQIDDRTPFFVALWRESKNCLFIEPDDESDEKNKGIYWYRGKY</sequence>
<keyword evidence="2" id="KW-1185">Reference proteome</keyword>
<dbReference type="Proteomes" id="UP001055879">
    <property type="component" value="Linkage Group LG10"/>
</dbReference>
<organism evidence="1 2">
    <name type="scientific">Arctium lappa</name>
    <name type="common">Greater burdock</name>
    <name type="synonym">Lappa major</name>
    <dbReference type="NCBI Taxonomy" id="4217"/>
    <lineage>
        <taxon>Eukaryota</taxon>
        <taxon>Viridiplantae</taxon>
        <taxon>Streptophyta</taxon>
        <taxon>Embryophyta</taxon>
        <taxon>Tracheophyta</taxon>
        <taxon>Spermatophyta</taxon>
        <taxon>Magnoliopsida</taxon>
        <taxon>eudicotyledons</taxon>
        <taxon>Gunneridae</taxon>
        <taxon>Pentapetalae</taxon>
        <taxon>asterids</taxon>
        <taxon>campanulids</taxon>
        <taxon>Asterales</taxon>
        <taxon>Asteraceae</taxon>
        <taxon>Carduoideae</taxon>
        <taxon>Cardueae</taxon>
        <taxon>Arctiinae</taxon>
        <taxon>Arctium</taxon>
    </lineage>
</organism>
<gene>
    <name evidence="1" type="ORF">L6452_30079</name>
</gene>
<dbReference type="EMBL" id="CM042056">
    <property type="protein sequence ID" value="KAI3697221.1"/>
    <property type="molecule type" value="Genomic_DNA"/>
</dbReference>
<reference evidence="2" key="1">
    <citation type="journal article" date="2022" name="Mol. Ecol. Resour.">
        <title>The genomes of chicory, endive, great burdock and yacon provide insights into Asteraceae palaeo-polyploidization history and plant inulin production.</title>
        <authorList>
            <person name="Fan W."/>
            <person name="Wang S."/>
            <person name="Wang H."/>
            <person name="Wang A."/>
            <person name="Jiang F."/>
            <person name="Liu H."/>
            <person name="Zhao H."/>
            <person name="Xu D."/>
            <person name="Zhang Y."/>
        </authorList>
    </citation>
    <scope>NUCLEOTIDE SEQUENCE [LARGE SCALE GENOMIC DNA]</scope>
    <source>
        <strain evidence="2">cv. Niubang</strain>
    </source>
</reference>
<evidence type="ECO:0000313" key="2">
    <source>
        <dbReference type="Proteomes" id="UP001055879"/>
    </source>
</evidence>
<proteinExistence type="predicted"/>
<protein>
    <submittedName>
        <fullName evidence="1">Uncharacterized protein</fullName>
    </submittedName>
</protein>
<evidence type="ECO:0000313" key="1">
    <source>
        <dbReference type="EMBL" id="KAI3697221.1"/>
    </source>
</evidence>
<name>A0ACB8ZHM0_ARCLA</name>
<reference evidence="1 2" key="2">
    <citation type="journal article" date="2022" name="Mol. Ecol. Resour.">
        <title>The genomes of chicory, endive, great burdock and yacon provide insights into Asteraceae paleo-polyploidization history and plant inulin production.</title>
        <authorList>
            <person name="Fan W."/>
            <person name="Wang S."/>
            <person name="Wang H."/>
            <person name="Wang A."/>
            <person name="Jiang F."/>
            <person name="Liu H."/>
            <person name="Zhao H."/>
            <person name="Xu D."/>
            <person name="Zhang Y."/>
        </authorList>
    </citation>
    <scope>NUCLEOTIDE SEQUENCE [LARGE SCALE GENOMIC DNA]</scope>
    <source>
        <strain evidence="2">cv. Niubang</strain>
    </source>
</reference>